<comment type="caution">
    <text evidence="3">The sequence shown here is derived from an EMBL/GenBank/DDBJ whole genome shotgun (WGS) entry which is preliminary data.</text>
</comment>
<organism evidence="3 4">
    <name type="scientific">Neoarthrinium moseri</name>
    <dbReference type="NCBI Taxonomy" id="1658444"/>
    <lineage>
        <taxon>Eukaryota</taxon>
        <taxon>Fungi</taxon>
        <taxon>Dikarya</taxon>
        <taxon>Ascomycota</taxon>
        <taxon>Pezizomycotina</taxon>
        <taxon>Sordariomycetes</taxon>
        <taxon>Xylariomycetidae</taxon>
        <taxon>Amphisphaeriales</taxon>
        <taxon>Apiosporaceae</taxon>
        <taxon>Neoarthrinium</taxon>
    </lineage>
</organism>
<feature type="region of interest" description="Disordered" evidence="1">
    <location>
        <begin position="337"/>
        <end position="389"/>
    </location>
</feature>
<evidence type="ECO:0000313" key="4">
    <source>
        <dbReference type="Proteomes" id="UP000829685"/>
    </source>
</evidence>
<evidence type="ECO:0000256" key="2">
    <source>
        <dbReference type="SAM" id="SignalP"/>
    </source>
</evidence>
<reference evidence="3" key="1">
    <citation type="submission" date="2021-03" db="EMBL/GenBank/DDBJ databases">
        <title>Revisited historic fungal species revealed as producer of novel bioactive compounds through whole genome sequencing and comparative genomics.</title>
        <authorList>
            <person name="Vignolle G.A."/>
            <person name="Hochenegger N."/>
            <person name="Mach R.L."/>
            <person name="Mach-Aigner A.R."/>
            <person name="Javad Rahimi M."/>
            <person name="Salim K.A."/>
            <person name="Chan C.M."/>
            <person name="Lim L.B.L."/>
            <person name="Cai F."/>
            <person name="Druzhinina I.S."/>
            <person name="U'Ren J.M."/>
            <person name="Derntl C."/>
        </authorList>
    </citation>
    <scope>NUCLEOTIDE SEQUENCE</scope>
    <source>
        <strain evidence="3">TUCIM 5799</strain>
    </source>
</reference>
<feature type="signal peptide" evidence="2">
    <location>
        <begin position="1"/>
        <end position="24"/>
    </location>
</feature>
<evidence type="ECO:0000313" key="3">
    <source>
        <dbReference type="EMBL" id="KAI1857725.1"/>
    </source>
</evidence>
<accession>A0A9P9WD92</accession>
<dbReference type="Proteomes" id="UP000829685">
    <property type="component" value="Unassembled WGS sequence"/>
</dbReference>
<evidence type="ECO:0000256" key="1">
    <source>
        <dbReference type="SAM" id="MobiDB-lite"/>
    </source>
</evidence>
<name>A0A9P9WD92_9PEZI</name>
<dbReference type="EMBL" id="JAFIMR010000039">
    <property type="protein sequence ID" value="KAI1857725.1"/>
    <property type="molecule type" value="Genomic_DNA"/>
</dbReference>
<dbReference type="AlphaFoldDB" id="A0A9P9WD92"/>
<proteinExistence type="predicted"/>
<gene>
    <name evidence="3" type="ORF">JX265_011140</name>
</gene>
<feature type="chain" id="PRO_5040129731" evidence="2">
    <location>
        <begin position="25"/>
        <end position="709"/>
    </location>
</feature>
<keyword evidence="2" id="KW-0732">Signal</keyword>
<keyword evidence="4" id="KW-1185">Reference proteome</keyword>
<feature type="compositionally biased region" description="Polar residues" evidence="1">
    <location>
        <begin position="210"/>
        <end position="222"/>
    </location>
</feature>
<feature type="region of interest" description="Disordered" evidence="1">
    <location>
        <begin position="192"/>
        <end position="222"/>
    </location>
</feature>
<feature type="compositionally biased region" description="Polar residues" evidence="1">
    <location>
        <begin position="192"/>
        <end position="201"/>
    </location>
</feature>
<sequence>MLLMDRALLFVVALLVHGLQPVTAEPHWGRFARRMLSDNQTIPATATSSNPTEAVSPSTSLSIPQSNSVLSSVATTISTSTNQLFTLEGLGSITALPRPSAPVTLIAGSSPTTSPTWQSSLISESQLEVSASSLVSSMLSSPTLFTSTIAAVNPLTTSSIPYPVNGTGSSLVPNSTVSPVYNITIVTYKPQSPVVTPQDDSTQNRDDGITTDNPQSCVATNPGASTIWSTIHTWTTTWTGPPSDYTAPFPAPTTPPVCSQTTGRLSVSVCGGSGETCSQYTYPSTGDGDGNRRPPPTATEVTSTIAATSTKVRGAPSTITFYTTDKNPVVVFSSEKPPNYGSGGTTMVQDHNTPDGDDNPTGIPEYGRLSSPRPPPVTTSTPEAVKQSPTSSTAVTVIIQTTQVIINGETFTDSPQSKTSTVVVGTDTFVIDPSQVIGAGATVTRPASGAIFIPTSTTTTIGGLQVVYGATVATIDGTVFTVGSTPSTAVVQGQVITLGPGGIAFPSATIPIIKAAGVTEAAVLGGELLTAIGNSLVVVEGTTFTYGPGSGVTTKVVDGDTILIGPTGVSVHGVTLGGPTAAPTATTYEIVGGATITEIGGSAVVIDGTTFAIGTWATTAITTVIDGQTLTIGPSGVGSASYTFAQPYATSTRHHKGFNDYNQHFEARPENPRDAEVHMVLAPAPDGELCPAKAFGMVIIGSHAFILRV</sequence>
<protein>
    <submittedName>
        <fullName evidence="3">Uncharacterized protein</fullName>
    </submittedName>
</protein>
<feature type="region of interest" description="Disordered" evidence="1">
    <location>
        <begin position="42"/>
        <end position="61"/>
    </location>
</feature>